<gene>
    <name evidence="1" type="ORF">FCM35_KLT10131</name>
</gene>
<sequence>MLQGEGEAGEGGEKETLEGGSHFYPRVFCEVLLCPADLANHKMWLVADMASVVSNMVVLELAGRKGEGS</sequence>
<dbReference type="EMBL" id="SWLB01000002">
    <property type="protein sequence ID" value="KAF3341287.1"/>
    <property type="molecule type" value="Genomic_DNA"/>
</dbReference>
<reference evidence="1" key="1">
    <citation type="submission" date="2020-01" db="EMBL/GenBank/DDBJ databases">
        <title>Genome sequence of Kobresia littledalei, the first chromosome-level genome in the family Cyperaceae.</title>
        <authorList>
            <person name="Qu G."/>
        </authorList>
    </citation>
    <scope>NUCLEOTIDE SEQUENCE</scope>
    <source>
        <strain evidence="1">C.B.Clarke</strain>
        <tissue evidence="1">Leaf</tissue>
    </source>
</reference>
<comment type="caution">
    <text evidence="1">The sequence shown here is derived from an EMBL/GenBank/DDBJ whole genome shotgun (WGS) entry which is preliminary data.</text>
</comment>
<name>A0A833RKR3_9POAL</name>
<evidence type="ECO:0000313" key="1">
    <source>
        <dbReference type="EMBL" id="KAF3341287.1"/>
    </source>
</evidence>
<dbReference type="AlphaFoldDB" id="A0A833RKR3"/>
<protein>
    <submittedName>
        <fullName evidence="1">Uncharacterized protein</fullName>
    </submittedName>
</protein>
<dbReference type="Proteomes" id="UP000623129">
    <property type="component" value="Unassembled WGS sequence"/>
</dbReference>
<accession>A0A833RKR3</accession>
<evidence type="ECO:0000313" key="2">
    <source>
        <dbReference type="Proteomes" id="UP000623129"/>
    </source>
</evidence>
<keyword evidence="2" id="KW-1185">Reference proteome</keyword>
<proteinExistence type="predicted"/>
<organism evidence="1 2">
    <name type="scientific">Carex littledalei</name>
    <dbReference type="NCBI Taxonomy" id="544730"/>
    <lineage>
        <taxon>Eukaryota</taxon>
        <taxon>Viridiplantae</taxon>
        <taxon>Streptophyta</taxon>
        <taxon>Embryophyta</taxon>
        <taxon>Tracheophyta</taxon>
        <taxon>Spermatophyta</taxon>
        <taxon>Magnoliopsida</taxon>
        <taxon>Liliopsida</taxon>
        <taxon>Poales</taxon>
        <taxon>Cyperaceae</taxon>
        <taxon>Cyperoideae</taxon>
        <taxon>Cariceae</taxon>
        <taxon>Carex</taxon>
        <taxon>Carex subgen. Euthyceras</taxon>
    </lineage>
</organism>